<keyword evidence="12" id="KW-0119">Carbohydrate metabolism</keyword>
<dbReference type="InterPro" id="IPR011009">
    <property type="entry name" value="Kinase-like_dom_sf"/>
</dbReference>
<evidence type="ECO:0000256" key="7">
    <source>
        <dbReference type="ARBA" id="ARBA00022679"/>
    </source>
</evidence>
<evidence type="ECO:0000256" key="8">
    <source>
        <dbReference type="ARBA" id="ARBA00022741"/>
    </source>
</evidence>
<evidence type="ECO:0000256" key="13">
    <source>
        <dbReference type="ARBA" id="ARBA00031251"/>
    </source>
</evidence>
<comment type="subunit">
    <text evidence="3">Monomer.</text>
</comment>
<protein>
    <recommendedName>
        <fullName evidence="5">Maltokinase</fullName>
        <ecNumber evidence="4">2.7.1.175</ecNumber>
    </recommendedName>
    <alternativeName>
        <fullName evidence="13">Maltose-1-phosphate synthase</fullName>
    </alternativeName>
</protein>
<evidence type="ECO:0000256" key="1">
    <source>
        <dbReference type="ARBA" id="ARBA00004964"/>
    </source>
</evidence>
<evidence type="ECO:0000313" key="16">
    <source>
        <dbReference type="EMBL" id="PJJ54167.1"/>
    </source>
</evidence>
<gene>
    <name evidence="16" type="ORF">CLV56_3671</name>
</gene>
<keyword evidence="10" id="KW-0067">ATP-binding</keyword>
<dbReference type="EC" id="2.7.1.175" evidence="4"/>
<name>A0A0B2BVQ5_9ACTN</name>
<proteinExistence type="inferred from homology"/>
<evidence type="ECO:0000256" key="6">
    <source>
        <dbReference type="ARBA" id="ARBA00022600"/>
    </source>
</evidence>
<evidence type="ECO:0000256" key="4">
    <source>
        <dbReference type="ARBA" id="ARBA00011962"/>
    </source>
</evidence>
<evidence type="ECO:0000256" key="5">
    <source>
        <dbReference type="ARBA" id="ARBA00013882"/>
    </source>
</evidence>
<dbReference type="GO" id="GO:0005524">
    <property type="term" value="F:ATP binding"/>
    <property type="evidence" value="ECO:0007669"/>
    <property type="project" value="UniProtKB-KW"/>
</dbReference>
<keyword evidence="9 16" id="KW-0418">Kinase</keyword>
<dbReference type="Gene3D" id="3.90.1200.10">
    <property type="match status" value="1"/>
</dbReference>
<comment type="similarity">
    <text evidence="2">Belongs to the aminoglycoside phosphotransferase family.</text>
</comment>
<keyword evidence="17" id="KW-1185">Reference proteome</keyword>
<evidence type="ECO:0000313" key="17">
    <source>
        <dbReference type="Proteomes" id="UP000230842"/>
    </source>
</evidence>
<dbReference type="UniPathway" id="UPA00164"/>
<dbReference type="Proteomes" id="UP000230842">
    <property type="component" value="Unassembled WGS sequence"/>
</dbReference>
<keyword evidence="8" id="KW-0547">Nucleotide-binding</keyword>
<evidence type="ECO:0000256" key="2">
    <source>
        <dbReference type="ARBA" id="ARBA00006219"/>
    </source>
</evidence>
<dbReference type="GO" id="GO:0016301">
    <property type="term" value="F:kinase activity"/>
    <property type="evidence" value="ECO:0007669"/>
    <property type="project" value="UniProtKB-KW"/>
</dbReference>
<keyword evidence="7" id="KW-0808">Transferase</keyword>
<evidence type="ECO:0000256" key="3">
    <source>
        <dbReference type="ARBA" id="ARBA00011245"/>
    </source>
</evidence>
<evidence type="ECO:0000256" key="14">
    <source>
        <dbReference type="ARBA" id="ARBA00049067"/>
    </source>
</evidence>
<keyword evidence="11" id="KW-0320">Glycogen biosynthesis</keyword>
<dbReference type="InterPro" id="IPR040999">
    <property type="entry name" value="Mak_N_cap"/>
</dbReference>
<dbReference type="RefSeq" id="WP_039339552.1">
    <property type="nucleotide sequence ID" value="NZ_PGEZ01000002.1"/>
</dbReference>
<comment type="catalytic activity">
    <reaction evidence="14">
        <text>D-maltose + ATP = alpha-maltose 1-phosphate + ADP + H(+)</text>
        <dbReference type="Rhea" id="RHEA:31915"/>
        <dbReference type="ChEBI" id="CHEBI:15378"/>
        <dbReference type="ChEBI" id="CHEBI:17306"/>
        <dbReference type="ChEBI" id="CHEBI:30616"/>
        <dbReference type="ChEBI" id="CHEBI:63576"/>
        <dbReference type="ChEBI" id="CHEBI:456216"/>
        <dbReference type="EC" id="2.7.1.175"/>
    </reaction>
</comment>
<comment type="caution">
    <text evidence="16">The sequence shown here is derived from an EMBL/GenBank/DDBJ whole genome shotgun (WGS) entry which is preliminary data.</text>
</comment>
<accession>A0A0B2BVQ5</accession>
<comment type="pathway">
    <text evidence="1">Glycan biosynthesis; glycogen biosynthesis.</text>
</comment>
<dbReference type="OrthoDB" id="3787729at2"/>
<dbReference type="SUPFAM" id="SSF56112">
    <property type="entry name" value="Protein kinase-like (PK-like)"/>
    <property type="match status" value="1"/>
</dbReference>
<evidence type="ECO:0000256" key="11">
    <source>
        <dbReference type="ARBA" id="ARBA00023056"/>
    </source>
</evidence>
<keyword evidence="6" id="KW-0321">Glycogen metabolism</keyword>
<feature type="domain" description="Maltokinase N-terminal cap" evidence="15">
    <location>
        <begin position="11"/>
        <end position="99"/>
    </location>
</feature>
<dbReference type="AlphaFoldDB" id="A0A0B2BVQ5"/>
<evidence type="ECO:0000256" key="10">
    <source>
        <dbReference type="ARBA" id="ARBA00022840"/>
    </source>
</evidence>
<evidence type="ECO:0000256" key="12">
    <source>
        <dbReference type="ARBA" id="ARBA00023277"/>
    </source>
</evidence>
<evidence type="ECO:0000256" key="9">
    <source>
        <dbReference type="ARBA" id="ARBA00022777"/>
    </source>
</evidence>
<sequence length="476" mass="51762">MSPETPAMLDYLVRQRWFAGDGPGWELVDLDAYGWLDGAPEGLRVRYEIVTVDGPGGRQTYNLPTAYRSEPIEANAYGLIGTSRDEDGREEFVYDALHDPQARQVLMAGFFTDARVGGIRYATEPSFHATDGDSDEPSEPIGPDSESVLLAVEQSNTSMIVDEVAMLKVFRKVVLGRNPDVEIHDALAGPGDDAIAALWGWVCTDTQPGEGYDLAMLQRFLRTATSGWDSARASVRDLLAEPDLAPQEAGGDFAGEAERLGEAVALVHTLMAQRLTTASWGAEELAALADRLTARMDALVARVEALAPYADAARAVYDQLRTPDGSALAQRVHGDLHLGQTLRTTAGWKLIDFEGEPAAPLAERTALDSPLRDIAGMLRSFDYAARSSLLQSVAADGDEVARAEAWARRNRGAFLRGYASGRAADAAEPASSAELTDTLMRAYEIDKALYEYVYEIDHRPDWVAVPATALDRLLER</sequence>
<dbReference type="Pfam" id="PF18085">
    <property type="entry name" value="Mak_N_cap"/>
    <property type="match status" value="1"/>
</dbReference>
<dbReference type="GO" id="GO:0005978">
    <property type="term" value="P:glycogen biosynthetic process"/>
    <property type="evidence" value="ECO:0007669"/>
    <property type="project" value="UniProtKB-UniPathway"/>
</dbReference>
<organism evidence="16 17">
    <name type="scientific">Mumia flava</name>
    <dbReference type="NCBI Taxonomy" id="1348852"/>
    <lineage>
        <taxon>Bacteria</taxon>
        <taxon>Bacillati</taxon>
        <taxon>Actinomycetota</taxon>
        <taxon>Actinomycetes</taxon>
        <taxon>Propionibacteriales</taxon>
        <taxon>Nocardioidaceae</taxon>
        <taxon>Mumia</taxon>
    </lineage>
</organism>
<evidence type="ECO:0000259" key="15">
    <source>
        <dbReference type="Pfam" id="PF18085"/>
    </source>
</evidence>
<dbReference type="EMBL" id="PGEZ01000002">
    <property type="protein sequence ID" value="PJJ54167.1"/>
    <property type="molecule type" value="Genomic_DNA"/>
</dbReference>
<reference evidence="16 17" key="1">
    <citation type="submission" date="2017-11" db="EMBL/GenBank/DDBJ databases">
        <title>Genomic Encyclopedia of Archaeal and Bacterial Type Strains, Phase II (KMG-II): From Individual Species to Whole Genera.</title>
        <authorList>
            <person name="Goeker M."/>
        </authorList>
    </citation>
    <scope>NUCLEOTIDE SEQUENCE [LARGE SCALE GENOMIC DNA]</scope>
    <source>
        <strain evidence="16 17">DSM 27763</strain>
    </source>
</reference>